<dbReference type="EMBL" id="WUAV01000006">
    <property type="protein sequence ID" value="KAF1745956.1"/>
    <property type="molecule type" value="Genomic_DNA"/>
</dbReference>
<dbReference type="CTD" id="9808318"/>
<protein>
    <submittedName>
        <fullName evidence="2">Uncharacterized protein</fullName>
    </submittedName>
</protein>
<proteinExistence type="predicted"/>
<comment type="caution">
    <text evidence="2">The sequence shown here is derived from an EMBL/GenBank/DDBJ whole genome shotgun (WGS) entry which is preliminary data.</text>
</comment>
<dbReference type="KEGG" id="crq:GCK72_022404"/>
<evidence type="ECO:0000313" key="2">
    <source>
        <dbReference type="EMBL" id="KAF1745956.1"/>
    </source>
</evidence>
<accession>A0A6A5FTX5</accession>
<sequence length="122" mass="13443">MLKMYSTAENSAEKKALKSKIHSMAGELPIEPEMVSFSKYFVRNLNISVHGSRCVGKIKVESYSASSFATAEHIEEAPTPAVDDPPKTDRPKKRPTTQDVASTLPPNKQGMVTKAYEASEDR</sequence>
<name>A0A6A5FTX5_CAERE</name>
<dbReference type="AlphaFoldDB" id="A0A6A5FTX5"/>
<evidence type="ECO:0000313" key="3">
    <source>
        <dbReference type="Proteomes" id="UP000483820"/>
    </source>
</evidence>
<reference evidence="2 3" key="1">
    <citation type="submission" date="2019-12" db="EMBL/GenBank/DDBJ databases">
        <title>Chromosome-level assembly of the Caenorhabditis remanei genome.</title>
        <authorList>
            <person name="Teterina A.A."/>
            <person name="Willis J.H."/>
            <person name="Phillips P.C."/>
        </authorList>
    </citation>
    <scope>NUCLEOTIDE SEQUENCE [LARGE SCALE GENOMIC DNA]</scope>
    <source>
        <strain evidence="2 3">PX506</strain>
        <tissue evidence="2">Whole organism</tissue>
    </source>
</reference>
<gene>
    <name evidence="2" type="ORF">GCK72_022404</name>
</gene>
<dbReference type="Proteomes" id="UP000483820">
    <property type="component" value="Chromosome X"/>
</dbReference>
<dbReference type="GeneID" id="9808318"/>
<organism evidence="2 3">
    <name type="scientific">Caenorhabditis remanei</name>
    <name type="common">Caenorhabditis vulgaris</name>
    <dbReference type="NCBI Taxonomy" id="31234"/>
    <lineage>
        <taxon>Eukaryota</taxon>
        <taxon>Metazoa</taxon>
        <taxon>Ecdysozoa</taxon>
        <taxon>Nematoda</taxon>
        <taxon>Chromadorea</taxon>
        <taxon>Rhabditida</taxon>
        <taxon>Rhabditina</taxon>
        <taxon>Rhabditomorpha</taxon>
        <taxon>Rhabditoidea</taxon>
        <taxon>Rhabditidae</taxon>
        <taxon>Peloderinae</taxon>
        <taxon>Caenorhabditis</taxon>
    </lineage>
</organism>
<dbReference type="RefSeq" id="XP_053578370.1">
    <property type="nucleotide sequence ID" value="XM_053734804.1"/>
</dbReference>
<evidence type="ECO:0000256" key="1">
    <source>
        <dbReference type="SAM" id="MobiDB-lite"/>
    </source>
</evidence>
<feature type="region of interest" description="Disordered" evidence="1">
    <location>
        <begin position="69"/>
        <end position="122"/>
    </location>
</feature>